<dbReference type="EMBL" id="BLAD01000078">
    <property type="protein sequence ID" value="GES04198.1"/>
    <property type="molecule type" value="Genomic_DNA"/>
</dbReference>
<feature type="compositionally biased region" description="Basic and acidic residues" evidence="1">
    <location>
        <begin position="113"/>
        <end position="135"/>
    </location>
</feature>
<organism evidence="3 4">
    <name type="scientific">Acrocarpospora corrugata</name>
    <dbReference type="NCBI Taxonomy" id="35763"/>
    <lineage>
        <taxon>Bacteria</taxon>
        <taxon>Bacillati</taxon>
        <taxon>Actinomycetota</taxon>
        <taxon>Actinomycetes</taxon>
        <taxon>Streptosporangiales</taxon>
        <taxon>Streptosporangiaceae</taxon>
        <taxon>Acrocarpospora</taxon>
    </lineage>
</organism>
<feature type="region of interest" description="Disordered" evidence="1">
    <location>
        <begin position="74"/>
        <end position="174"/>
    </location>
</feature>
<keyword evidence="4" id="KW-1185">Reference proteome</keyword>
<protein>
    <recommendedName>
        <fullName evidence="5">Lipopolysaccharide assembly protein A domain-containing protein</fullName>
    </recommendedName>
</protein>
<name>A0A5M3WCN1_9ACTN</name>
<accession>A0A5M3WCN1</accession>
<keyword evidence="2" id="KW-1133">Transmembrane helix</keyword>
<sequence length="174" mass="19256">MVLLGLLLIVVAAAALIEVSAIDSAVTTNVSVLDWTFSLTSVEVFLAGAATAMALLIGLALVVGGMRRSALRRRRRRTTRLAERDRVSRLENEKRDLERRLDTAGHPADPAVDNDHDGVDDRDQRPVPHQARTEDDAFDPDPETDRTQSFDRVPEDSDRLVAGGRHAHRTDETR</sequence>
<evidence type="ECO:0000313" key="4">
    <source>
        <dbReference type="Proteomes" id="UP000334990"/>
    </source>
</evidence>
<feature type="compositionally biased region" description="Basic and acidic residues" evidence="1">
    <location>
        <begin position="80"/>
        <end position="103"/>
    </location>
</feature>
<dbReference type="Proteomes" id="UP000334990">
    <property type="component" value="Unassembled WGS sequence"/>
</dbReference>
<keyword evidence="2" id="KW-0472">Membrane</keyword>
<dbReference type="AlphaFoldDB" id="A0A5M3WCN1"/>
<evidence type="ECO:0000313" key="3">
    <source>
        <dbReference type="EMBL" id="GES04198.1"/>
    </source>
</evidence>
<dbReference type="RefSeq" id="WP_155340312.1">
    <property type="nucleotide sequence ID" value="NZ_BAAABN010000093.1"/>
</dbReference>
<dbReference type="OrthoDB" id="3537644at2"/>
<feature type="transmembrane region" description="Helical" evidence="2">
    <location>
        <begin position="45"/>
        <end position="66"/>
    </location>
</feature>
<feature type="compositionally biased region" description="Basic and acidic residues" evidence="1">
    <location>
        <begin position="143"/>
        <end position="159"/>
    </location>
</feature>
<comment type="caution">
    <text evidence="3">The sequence shown here is derived from an EMBL/GenBank/DDBJ whole genome shotgun (WGS) entry which is preliminary data.</text>
</comment>
<keyword evidence="2" id="KW-0812">Transmembrane</keyword>
<proteinExistence type="predicted"/>
<evidence type="ECO:0000256" key="2">
    <source>
        <dbReference type="SAM" id="Phobius"/>
    </source>
</evidence>
<evidence type="ECO:0000256" key="1">
    <source>
        <dbReference type="SAM" id="MobiDB-lite"/>
    </source>
</evidence>
<reference evidence="3 4" key="1">
    <citation type="submission" date="2019-10" db="EMBL/GenBank/DDBJ databases">
        <title>Whole genome shotgun sequence of Acrocarpospora corrugata NBRC 13972.</title>
        <authorList>
            <person name="Ichikawa N."/>
            <person name="Kimura A."/>
            <person name="Kitahashi Y."/>
            <person name="Komaki H."/>
            <person name="Oguchi A."/>
        </authorList>
    </citation>
    <scope>NUCLEOTIDE SEQUENCE [LARGE SCALE GENOMIC DNA]</scope>
    <source>
        <strain evidence="3 4">NBRC 13972</strain>
    </source>
</reference>
<gene>
    <name evidence="3" type="ORF">Acor_62660</name>
</gene>
<evidence type="ECO:0008006" key="5">
    <source>
        <dbReference type="Google" id="ProtNLM"/>
    </source>
</evidence>